<name>A0A6C2UKT1_9BACT</name>
<reference evidence="1 2" key="1">
    <citation type="submission" date="2019-04" db="EMBL/GenBank/DDBJ databases">
        <authorList>
            <person name="Van Vliet M D."/>
        </authorList>
    </citation>
    <scope>NUCLEOTIDE SEQUENCE [LARGE SCALE GENOMIC DNA]</scope>
    <source>
        <strain evidence="1 2">F21</strain>
    </source>
</reference>
<sequence length="508" mass="54869">MGLRYWNHDNATNITESITNVLGSITNIMPAVTNIGTSHISIQASQDVYSNYHSMTNLSGAVASNIHLRAVYDLDSRGFPGSFEVYYSINNGPEILGYAGGKLPADFAFSKYKWSVKAMDAAGANWVVGDEVLLDNLVVTKLAAESLPPSSYLLEEWTFDAEPNGTSYSGLINSAPDPYGKAEWGSDTATVYVNDGELHIAKSAGLYKAANLSQGGITEGRFELSWQWSADVEGGTQVNGATLRHTLKDLTANKELLTVAFVRQIDGFMIGAWNNVTKTHVASAALNPGGQVTNVAVRAVVDMDTDTYDLYYTSEGGSEQEIAKGVALDIAGGNMDAIRMVGFFGDKKMGPNDYFETDNLQLMGLGDVLSSEELYLAWLNEYPDVGAETEMDDNPDGDALNNLGEYAFGGDPSDGADIGHRCSAEMVRREGSDYIDYVYAARTNGVELGLSYMPEFRGNLVYGSWTNDASLYSVIGTGTAEDGFETITNRVNAEAATRFIRTHATMTP</sequence>
<gene>
    <name evidence="1" type="ORF">SCARR_02912</name>
</gene>
<proteinExistence type="predicted"/>
<dbReference type="AlphaFoldDB" id="A0A6C2UKT1"/>
<dbReference type="Proteomes" id="UP000346198">
    <property type="component" value="Unassembled WGS sequence"/>
</dbReference>
<evidence type="ECO:0000313" key="2">
    <source>
        <dbReference type="Proteomes" id="UP000346198"/>
    </source>
</evidence>
<accession>A0A6C2UKT1</accession>
<evidence type="ECO:0000313" key="1">
    <source>
        <dbReference type="EMBL" id="VGO20845.1"/>
    </source>
</evidence>
<keyword evidence="2" id="KW-1185">Reference proteome</keyword>
<dbReference type="EMBL" id="CAAHFH010000002">
    <property type="protein sequence ID" value="VGO20845.1"/>
    <property type="molecule type" value="Genomic_DNA"/>
</dbReference>
<dbReference type="RefSeq" id="WP_136062352.1">
    <property type="nucleotide sequence ID" value="NZ_CAAHFH010000002.1"/>
</dbReference>
<protein>
    <submittedName>
        <fullName evidence="1">Uncharacterized protein</fullName>
    </submittedName>
</protein>
<organism evidence="1 2">
    <name type="scientific">Pontiella sulfatireligans</name>
    <dbReference type="NCBI Taxonomy" id="2750658"/>
    <lineage>
        <taxon>Bacteria</taxon>
        <taxon>Pseudomonadati</taxon>
        <taxon>Kiritimatiellota</taxon>
        <taxon>Kiritimatiellia</taxon>
        <taxon>Kiritimatiellales</taxon>
        <taxon>Pontiellaceae</taxon>
        <taxon>Pontiella</taxon>
    </lineage>
</organism>